<name>A0AA39JE00_ARMTA</name>
<accession>A0AA39JE00</accession>
<proteinExistence type="predicted"/>
<sequence length="412" mass="46889">MSVLPEELVEVIIDFLKDDKESLRSCFLSARCFVERARIHIFHDIVISSHRRLKTLLVLFGVSPSLPSTIHTIKFSGRTFIDPADWIFTDNTIRIVFQALSNVEEVFIENVRIPRLSDIVSPSSIFPFQKHIRRLGLDDLILENGDDLFTLLCAFPSVKYLNFGFVLFQNPQSTMATFPSPPPELRLETLELQFSYNINHSAMLFLREHFADILSALKHLRVTYMTSHELQLVRLILSQTRGSLITMYIGPMILGNAESQQHANDPILLLSLSHIEYLTIVLDETDPHTSPLKYWTENFATDDEDFKLRELTINLKVHVEQSDSAFSASFPLAAQWSALEAALCRSQMENLCRVNLNLTADSGFGYDPQWVTLFARLKGIIEGNCQLLMSRHLLRVGKSLSFTPDVDLTAIC</sequence>
<evidence type="ECO:0000313" key="1">
    <source>
        <dbReference type="EMBL" id="KAK0440021.1"/>
    </source>
</evidence>
<dbReference type="AlphaFoldDB" id="A0AA39JE00"/>
<organism evidence="1 2">
    <name type="scientific">Armillaria tabescens</name>
    <name type="common">Ringless honey mushroom</name>
    <name type="synonym">Agaricus tabescens</name>
    <dbReference type="NCBI Taxonomy" id="1929756"/>
    <lineage>
        <taxon>Eukaryota</taxon>
        <taxon>Fungi</taxon>
        <taxon>Dikarya</taxon>
        <taxon>Basidiomycota</taxon>
        <taxon>Agaricomycotina</taxon>
        <taxon>Agaricomycetes</taxon>
        <taxon>Agaricomycetidae</taxon>
        <taxon>Agaricales</taxon>
        <taxon>Marasmiineae</taxon>
        <taxon>Physalacriaceae</taxon>
        <taxon>Desarmillaria</taxon>
    </lineage>
</organism>
<dbReference type="Proteomes" id="UP001175211">
    <property type="component" value="Unassembled WGS sequence"/>
</dbReference>
<reference evidence="1" key="1">
    <citation type="submission" date="2023-06" db="EMBL/GenBank/DDBJ databases">
        <authorList>
            <consortium name="Lawrence Berkeley National Laboratory"/>
            <person name="Ahrendt S."/>
            <person name="Sahu N."/>
            <person name="Indic B."/>
            <person name="Wong-Bajracharya J."/>
            <person name="Merenyi Z."/>
            <person name="Ke H.-M."/>
            <person name="Monk M."/>
            <person name="Kocsube S."/>
            <person name="Drula E."/>
            <person name="Lipzen A."/>
            <person name="Balint B."/>
            <person name="Henrissat B."/>
            <person name="Andreopoulos B."/>
            <person name="Martin F.M."/>
            <person name="Harder C.B."/>
            <person name="Rigling D."/>
            <person name="Ford K.L."/>
            <person name="Foster G.D."/>
            <person name="Pangilinan J."/>
            <person name="Papanicolaou A."/>
            <person name="Barry K."/>
            <person name="LaButti K."/>
            <person name="Viragh M."/>
            <person name="Koriabine M."/>
            <person name="Yan M."/>
            <person name="Riley R."/>
            <person name="Champramary S."/>
            <person name="Plett K.L."/>
            <person name="Tsai I.J."/>
            <person name="Slot J."/>
            <person name="Sipos G."/>
            <person name="Plett J."/>
            <person name="Nagy L.G."/>
            <person name="Grigoriev I.V."/>
        </authorList>
    </citation>
    <scope>NUCLEOTIDE SEQUENCE</scope>
    <source>
        <strain evidence="1">CCBAS 213</strain>
    </source>
</reference>
<gene>
    <name evidence="1" type="ORF">EV420DRAFT_1769345</name>
</gene>
<protein>
    <submittedName>
        <fullName evidence="1">Uncharacterized protein</fullName>
    </submittedName>
</protein>
<dbReference type="GeneID" id="85364569"/>
<comment type="caution">
    <text evidence="1">The sequence shown here is derived from an EMBL/GenBank/DDBJ whole genome shotgun (WGS) entry which is preliminary data.</text>
</comment>
<dbReference type="RefSeq" id="XP_060323470.1">
    <property type="nucleotide sequence ID" value="XM_060481021.1"/>
</dbReference>
<keyword evidence="2" id="KW-1185">Reference proteome</keyword>
<dbReference type="EMBL" id="JAUEPS010000080">
    <property type="protein sequence ID" value="KAK0440021.1"/>
    <property type="molecule type" value="Genomic_DNA"/>
</dbReference>
<evidence type="ECO:0000313" key="2">
    <source>
        <dbReference type="Proteomes" id="UP001175211"/>
    </source>
</evidence>